<comment type="caution">
    <text evidence="3">The sequence shown here is derived from an EMBL/GenBank/DDBJ whole genome shotgun (WGS) entry which is preliminary data.</text>
</comment>
<evidence type="ECO:0000256" key="1">
    <source>
        <dbReference type="SAM" id="Phobius"/>
    </source>
</evidence>
<keyword evidence="1" id="KW-0472">Membrane</keyword>
<dbReference type="GeneID" id="64981153"/>
<proteinExistence type="predicted"/>
<evidence type="ECO:0000313" key="4">
    <source>
        <dbReference type="Proteomes" id="UP001171687"/>
    </source>
</evidence>
<sequence length="46" mass="5370">MRIGNYKIDETYLIMIAGFLFFSLFAPFMLLPVLLLFIIGLEKVEK</sequence>
<gene>
    <name evidence="2" type="ORF">QYH67_06290</name>
    <name evidence="3" type="ORF">QYH67_07030</name>
</gene>
<reference evidence="3" key="1">
    <citation type="submission" date="2023-07" db="EMBL/GenBank/DDBJ databases">
        <title>Evaluation of the beneficial properties of pineapple isolates.</title>
        <authorList>
            <person name="Adefiranye O."/>
        </authorList>
    </citation>
    <scope>NUCLEOTIDE SEQUENCE</scope>
    <source>
        <strain evidence="3">PAPLE_T1</strain>
    </source>
</reference>
<evidence type="ECO:0000313" key="2">
    <source>
        <dbReference type="EMBL" id="MDN4533181.1"/>
    </source>
</evidence>
<accession>A0AAW7MDE8</accession>
<dbReference type="RefSeq" id="WP_169791246.1">
    <property type="nucleotide sequence ID" value="NZ_AP024589.1"/>
</dbReference>
<evidence type="ECO:0000313" key="3">
    <source>
        <dbReference type="EMBL" id="MDN4533317.1"/>
    </source>
</evidence>
<dbReference type="Proteomes" id="UP001171687">
    <property type="component" value="Unassembled WGS sequence"/>
</dbReference>
<feature type="transmembrane region" description="Helical" evidence="1">
    <location>
        <begin position="12"/>
        <end position="39"/>
    </location>
</feature>
<organism evidence="3 4">
    <name type="scientific">Staphylococcus auricularis</name>
    <dbReference type="NCBI Taxonomy" id="29379"/>
    <lineage>
        <taxon>Bacteria</taxon>
        <taxon>Bacillati</taxon>
        <taxon>Bacillota</taxon>
        <taxon>Bacilli</taxon>
        <taxon>Bacillales</taxon>
        <taxon>Staphylococcaceae</taxon>
        <taxon>Staphylococcus</taxon>
    </lineage>
</organism>
<name>A0AAW7MDE8_9STAP</name>
<dbReference type="EMBL" id="JAUHQC010000009">
    <property type="protein sequence ID" value="MDN4533181.1"/>
    <property type="molecule type" value="Genomic_DNA"/>
</dbReference>
<dbReference type="EMBL" id="JAUHQC010000010">
    <property type="protein sequence ID" value="MDN4533317.1"/>
    <property type="molecule type" value="Genomic_DNA"/>
</dbReference>
<keyword evidence="1" id="KW-0812">Transmembrane</keyword>
<keyword evidence="1" id="KW-1133">Transmembrane helix</keyword>
<dbReference type="AlphaFoldDB" id="A0AAW7MDE8"/>
<protein>
    <submittedName>
        <fullName evidence="3">Uncharacterized protein</fullName>
    </submittedName>
</protein>